<evidence type="ECO:0000313" key="2">
    <source>
        <dbReference type="EMBL" id="KAL1023032.1"/>
    </source>
</evidence>
<evidence type="ECO:0008006" key="4">
    <source>
        <dbReference type="Google" id="ProtNLM"/>
    </source>
</evidence>
<dbReference type="AlphaFoldDB" id="A0ABD0YCS8"/>
<dbReference type="EMBL" id="JAGEUA010000001">
    <property type="protein sequence ID" value="KAL1023032.1"/>
    <property type="molecule type" value="Genomic_DNA"/>
</dbReference>
<proteinExistence type="predicted"/>
<reference evidence="2 3" key="1">
    <citation type="submission" date="2024-06" db="EMBL/GenBank/DDBJ databases">
        <authorList>
            <person name="Pan Q."/>
            <person name="Wen M."/>
            <person name="Jouanno E."/>
            <person name="Zahm M."/>
            <person name="Klopp C."/>
            <person name="Cabau C."/>
            <person name="Louis A."/>
            <person name="Berthelot C."/>
            <person name="Parey E."/>
            <person name="Roest Crollius H."/>
            <person name="Montfort J."/>
            <person name="Robinson-Rechavi M."/>
            <person name="Bouchez O."/>
            <person name="Lampietro C."/>
            <person name="Lopez Roques C."/>
            <person name="Donnadieu C."/>
            <person name="Postlethwait J."/>
            <person name="Bobe J."/>
            <person name="Verreycken H."/>
            <person name="Guiguen Y."/>
        </authorList>
    </citation>
    <scope>NUCLEOTIDE SEQUENCE [LARGE SCALE GENOMIC DNA]</scope>
    <source>
        <strain evidence="2">Up_M1</strain>
        <tissue evidence="2">Testis</tissue>
    </source>
</reference>
<accession>A0ABD0YCS8</accession>
<feature type="compositionally biased region" description="Low complexity" evidence="1">
    <location>
        <begin position="88"/>
        <end position="110"/>
    </location>
</feature>
<feature type="region of interest" description="Disordered" evidence="1">
    <location>
        <begin position="46"/>
        <end position="110"/>
    </location>
</feature>
<name>A0ABD0YCS8_UMBPY</name>
<evidence type="ECO:0000313" key="3">
    <source>
        <dbReference type="Proteomes" id="UP001557470"/>
    </source>
</evidence>
<comment type="caution">
    <text evidence="2">The sequence shown here is derived from an EMBL/GenBank/DDBJ whole genome shotgun (WGS) entry which is preliminary data.</text>
</comment>
<sequence length="110" mass="11292">MRILASLSASIRLVSSSWSIFLTSNSNLLSSALSFSSASRRATRNLSLAASRDPADSEGDGSNFGRVKGARVSSSTPPSGRVGERPVTTSSPSTTSSATSPSFSTSSSEE</sequence>
<organism evidence="2 3">
    <name type="scientific">Umbra pygmaea</name>
    <name type="common">Eastern mudminnow</name>
    <dbReference type="NCBI Taxonomy" id="75934"/>
    <lineage>
        <taxon>Eukaryota</taxon>
        <taxon>Metazoa</taxon>
        <taxon>Chordata</taxon>
        <taxon>Craniata</taxon>
        <taxon>Vertebrata</taxon>
        <taxon>Euteleostomi</taxon>
        <taxon>Actinopterygii</taxon>
        <taxon>Neopterygii</taxon>
        <taxon>Teleostei</taxon>
        <taxon>Protacanthopterygii</taxon>
        <taxon>Esociformes</taxon>
        <taxon>Umbridae</taxon>
        <taxon>Umbra</taxon>
    </lineage>
</organism>
<gene>
    <name evidence="2" type="ORF">UPYG_G00035610</name>
</gene>
<protein>
    <recommendedName>
        <fullName evidence="4">Secreted protein</fullName>
    </recommendedName>
</protein>
<keyword evidence="3" id="KW-1185">Reference proteome</keyword>
<dbReference type="Proteomes" id="UP001557470">
    <property type="component" value="Unassembled WGS sequence"/>
</dbReference>
<evidence type="ECO:0000256" key="1">
    <source>
        <dbReference type="SAM" id="MobiDB-lite"/>
    </source>
</evidence>